<dbReference type="InterPro" id="IPR051288">
    <property type="entry name" value="Serum_paraoxonase/arylesterase"/>
</dbReference>
<dbReference type="Proteomes" id="UP000190774">
    <property type="component" value="Unassembled WGS sequence"/>
</dbReference>
<dbReference type="SUPFAM" id="SSF63829">
    <property type="entry name" value="Calcium-dependent phosphotriesterase"/>
    <property type="match status" value="1"/>
</dbReference>
<dbReference type="STRING" id="48467.SAMN02745166_02194"/>
<proteinExistence type="predicted"/>
<sequence length="395" mass="42407">MKPPSASTHPRLLSRCSPPCLAPVLALTMKTLSLLSLIGLSGATPAHAATPSQTLLPTGPGPEDMELIPWGPAGGQALITATARRLPWQKQPQGALEIHEIGGAPTFTPLPGVYPHGAWKPLAVWRVQGATLPGSPGQVKDLLYVVNATVPKGMKGSQVEIFELQAATKTLTHLRTLGPSPLLTSPNSLVATRDGTVYISNFNLFGNRKLKVNTQITPEAAAPEKPERNTLVCYRPQEQTWRVVATGINGANGLCLTPDEKHLLCNAYHAKQVLDFTRDPATGRLTNGDIVFDKLAFFPDNLKLLPSGEYCAAGQTNFITTALHFLTVATYPTGGSAVSFTYTPGHAQAQRTRCWRETMRGDKRCTSTAIPHGGHLYLSHIIKPGVMRVVVSPSE</sequence>
<feature type="chain" id="PRO_5010571151" evidence="1">
    <location>
        <begin position="49"/>
        <end position="395"/>
    </location>
</feature>
<protein>
    <submittedName>
        <fullName evidence="3">SMP-30/Gluconolaconase/LRE-like region-containing protein</fullName>
    </submittedName>
</protein>
<evidence type="ECO:0000256" key="1">
    <source>
        <dbReference type="SAM" id="SignalP"/>
    </source>
</evidence>
<feature type="domain" description="SMP-30/Gluconolactonase/LRE-like region" evidence="2">
    <location>
        <begin position="160"/>
        <end position="313"/>
    </location>
</feature>
<feature type="signal peptide" evidence="1">
    <location>
        <begin position="1"/>
        <end position="48"/>
    </location>
</feature>
<dbReference type="AlphaFoldDB" id="A0A1T4XZP3"/>
<dbReference type="InterPro" id="IPR011042">
    <property type="entry name" value="6-blade_b-propeller_TolB-like"/>
</dbReference>
<accession>A0A1T4XZP3</accession>
<evidence type="ECO:0000313" key="4">
    <source>
        <dbReference type="Proteomes" id="UP000190774"/>
    </source>
</evidence>
<evidence type="ECO:0000259" key="2">
    <source>
        <dbReference type="Pfam" id="PF08450"/>
    </source>
</evidence>
<name>A0A1T4XZP3_9BACT</name>
<evidence type="ECO:0000313" key="3">
    <source>
        <dbReference type="EMBL" id="SKA94688.1"/>
    </source>
</evidence>
<dbReference type="PANTHER" id="PTHR11799:SF12">
    <property type="entry name" value="PARAOXONASE-RELATED"/>
    <property type="match status" value="1"/>
</dbReference>
<reference evidence="4" key="1">
    <citation type="submission" date="2017-02" db="EMBL/GenBank/DDBJ databases">
        <authorList>
            <person name="Varghese N."/>
            <person name="Submissions S."/>
        </authorList>
    </citation>
    <scope>NUCLEOTIDE SEQUENCE [LARGE SCALE GENOMIC DNA]</scope>
    <source>
        <strain evidence="4">ATCC 700200</strain>
    </source>
</reference>
<dbReference type="InterPro" id="IPR013658">
    <property type="entry name" value="SGL"/>
</dbReference>
<organism evidence="3 4">
    <name type="scientific">Prosthecobacter debontii</name>
    <dbReference type="NCBI Taxonomy" id="48467"/>
    <lineage>
        <taxon>Bacteria</taxon>
        <taxon>Pseudomonadati</taxon>
        <taxon>Verrucomicrobiota</taxon>
        <taxon>Verrucomicrobiia</taxon>
        <taxon>Verrucomicrobiales</taxon>
        <taxon>Verrucomicrobiaceae</taxon>
        <taxon>Prosthecobacter</taxon>
    </lineage>
</organism>
<keyword evidence="4" id="KW-1185">Reference proteome</keyword>
<dbReference type="OrthoDB" id="178747at2"/>
<keyword evidence="1" id="KW-0732">Signal</keyword>
<dbReference type="PANTHER" id="PTHR11799">
    <property type="entry name" value="PARAOXONASE"/>
    <property type="match status" value="1"/>
</dbReference>
<dbReference type="Gene3D" id="2.120.10.30">
    <property type="entry name" value="TolB, C-terminal domain"/>
    <property type="match status" value="1"/>
</dbReference>
<dbReference type="EMBL" id="FUYE01000006">
    <property type="protein sequence ID" value="SKA94688.1"/>
    <property type="molecule type" value="Genomic_DNA"/>
</dbReference>
<dbReference type="Pfam" id="PF08450">
    <property type="entry name" value="SGL"/>
    <property type="match status" value="1"/>
</dbReference>
<gene>
    <name evidence="3" type="ORF">SAMN02745166_02194</name>
</gene>